<dbReference type="PANTHER" id="PTHR10196:SF57">
    <property type="entry name" value="XYLULOSE KINASE"/>
    <property type="match status" value="1"/>
</dbReference>
<comment type="function">
    <text evidence="6">Highly specific D-xylulose kinase which participates in the catabolism of xylose. Xylose is a major component of hemicelluloses such as xylan. Most fungi utilize D-xylose via three enzymatic reactions, xylose reductase (XR), xylitol dehydrogenase (XDH), and xylulokinase, to form xylulose 5-phosphate, which enters pentose phosphate pathway.</text>
</comment>
<dbReference type="Gene3D" id="3.30.420.40">
    <property type="match status" value="2"/>
</dbReference>
<evidence type="ECO:0000259" key="8">
    <source>
        <dbReference type="Pfam" id="PF02782"/>
    </source>
</evidence>
<evidence type="ECO:0000256" key="3">
    <source>
        <dbReference type="ARBA" id="ARBA00022679"/>
    </source>
</evidence>
<feature type="domain" description="Carbohydrate kinase FGGY N-terminal" evidence="7">
    <location>
        <begin position="143"/>
        <end position="256"/>
    </location>
</feature>
<dbReference type="GO" id="GO:0005997">
    <property type="term" value="P:xylulose metabolic process"/>
    <property type="evidence" value="ECO:0007669"/>
    <property type="project" value="TreeGrafter"/>
</dbReference>
<dbReference type="InterPro" id="IPR043129">
    <property type="entry name" value="ATPase_NBD"/>
</dbReference>
<keyword evidence="3 6" id="KW-0808">Transferase</keyword>
<dbReference type="SUPFAM" id="SSF53067">
    <property type="entry name" value="Actin-like ATPase domain"/>
    <property type="match status" value="2"/>
</dbReference>
<keyword evidence="6" id="KW-0067">ATP-binding</keyword>
<keyword evidence="2 6" id="KW-0859">Xylose metabolism</keyword>
<evidence type="ECO:0000256" key="6">
    <source>
        <dbReference type="RuleBase" id="RU367058"/>
    </source>
</evidence>
<dbReference type="CDD" id="cd07776">
    <property type="entry name" value="ASKHA_NBD_FGGY_SpXK-like"/>
    <property type="match status" value="1"/>
</dbReference>
<evidence type="ECO:0000259" key="7">
    <source>
        <dbReference type="Pfam" id="PF00370"/>
    </source>
</evidence>
<dbReference type="GO" id="GO:0004856">
    <property type="term" value="F:D-xylulokinase activity"/>
    <property type="evidence" value="ECO:0007669"/>
    <property type="project" value="UniProtKB-UniRule"/>
</dbReference>
<evidence type="ECO:0000256" key="2">
    <source>
        <dbReference type="ARBA" id="ARBA00022629"/>
    </source>
</evidence>
<name>A0A0F7SJF9_PHARH</name>
<reference evidence="9" key="1">
    <citation type="submission" date="2014-08" db="EMBL/GenBank/DDBJ databases">
        <authorList>
            <person name="Sharma Rahul"/>
            <person name="Thines Marco"/>
        </authorList>
    </citation>
    <scope>NUCLEOTIDE SEQUENCE</scope>
</reference>
<dbReference type="InterPro" id="IPR018485">
    <property type="entry name" value="FGGY_C"/>
</dbReference>
<evidence type="ECO:0000256" key="1">
    <source>
        <dbReference type="ARBA" id="ARBA00009156"/>
    </source>
</evidence>
<dbReference type="GO" id="GO:0042732">
    <property type="term" value="P:D-xylose metabolic process"/>
    <property type="evidence" value="ECO:0007669"/>
    <property type="project" value="UniProtKB-UniRule"/>
</dbReference>
<dbReference type="EMBL" id="LN483167">
    <property type="protein sequence ID" value="CDZ97127.1"/>
    <property type="molecule type" value="Genomic_DNA"/>
</dbReference>
<protein>
    <recommendedName>
        <fullName evidence="6">Xylulose kinase</fullName>
        <ecNumber evidence="6">2.7.1.17</ecNumber>
    </recommendedName>
</protein>
<dbReference type="EC" id="2.7.1.17" evidence="6"/>
<sequence length="588" mass="64059">MSSSSQDASLTFVEKKLFMGLDCSTQGLKAVAVNENLEVVYEIKVDFSLELPGFGTKSGVHVHSGGVVNAPVDMYLQAIDLLLEKLKIINFPFNNVISISGAGQQHAMVLFSSRASSLLSNLSAFQPIASQLADAFSSPTVTNWQDSSTKLDCKEITEAFSGGSDGLAQTTGSKAHARFTGPQIRKLVSRGVPEVWEMTEKIALVSNWLATMICADGEIKGYDEADASGMNLWDLPNRRWSSEVLSLTVPNRNPLELESKLTGVEIDPGRAIGRVGKWWVDRWNFNKECIVAPFTGDNPSTLLSFILSPGDAVISLGTSDTVLLASNEYLPSPDYHVFASPAGDSQSGQRRYMSMLCYKNGSLSRERVRETHCGSSWDTFNQQVLAGYVSTPTVDSNVGITTFNYDKPEIIPSGVSGIHIFRDGIYLPGGEVELSENELKELPRRVLESQFLSFRKRVASILKGERLNRVFVAGGGSVNPVITKLLSDILGCPVYVASGSSQGCAIGAAYRAAWAHKKLFSPGVSFEEVVNTARMELYDQKTDTVERDAIAGMKKVADPDLSAWNAYGALLPGWEKMEDRVVDICKDE</sequence>
<keyword evidence="6" id="KW-0119">Carbohydrate metabolism</keyword>
<comment type="similarity">
    <text evidence="1 6">Belongs to the FGGY kinase family.</text>
</comment>
<evidence type="ECO:0000313" key="9">
    <source>
        <dbReference type="EMBL" id="CDZ97127.1"/>
    </source>
</evidence>
<evidence type="ECO:0000256" key="4">
    <source>
        <dbReference type="ARBA" id="ARBA00022777"/>
    </source>
</evidence>
<dbReference type="PANTHER" id="PTHR10196">
    <property type="entry name" value="SUGAR KINASE"/>
    <property type="match status" value="1"/>
</dbReference>
<dbReference type="GO" id="GO:0005829">
    <property type="term" value="C:cytosol"/>
    <property type="evidence" value="ECO:0007669"/>
    <property type="project" value="TreeGrafter"/>
</dbReference>
<dbReference type="Pfam" id="PF02782">
    <property type="entry name" value="FGGY_C"/>
    <property type="match status" value="1"/>
</dbReference>
<comment type="catalytic activity">
    <reaction evidence="5 6">
        <text>D-xylulose + ATP = D-xylulose 5-phosphate + ADP + H(+)</text>
        <dbReference type="Rhea" id="RHEA:10964"/>
        <dbReference type="ChEBI" id="CHEBI:15378"/>
        <dbReference type="ChEBI" id="CHEBI:17140"/>
        <dbReference type="ChEBI" id="CHEBI:30616"/>
        <dbReference type="ChEBI" id="CHEBI:57737"/>
        <dbReference type="ChEBI" id="CHEBI:456216"/>
        <dbReference type="EC" id="2.7.1.17"/>
    </reaction>
</comment>
<keyword evidence="6" id="KW-0547">Nucleotide-binding</keyword>
<feature type="domain" description="Carbohydrate kinase FGGY C-terminal" evidence="8">
    <location>
        <begin position="312"/>
        <end position="515"/>
    </location>
</feature>
<dbReference type="AlphaFoldDB" id="A0A0F7SJF9"/>
<dbReference type="InterPro" id="IPR018484">
    <property type="entry name" value="FGGY_N"/>
</dbReference>
<proteinExistence type="inferred from homology"/>
<dbReference type="GO" id="GO:0005524">
    <property type="term" value="F:ATP binding"/>
    <property type="evidence" value="ECO:0007669"/>
    <property type="project" value="UniProtKB-UniRule"/>
</dbReference>
<dbReference type="InterPro" id="IPR042024">
    <property type="entry name" value="D-XK_euk"/>
</dbReference>
<organism evidence="9">
    <name type="scientific">Phaffia rhodozyma</name>
    <name type="common">Yeast</name>
    <name type="synonym">Xanthophyllomyces dendrorhous</name>
    <dbReference type="NCBI Taxonomy" id="264483"/>
    <lineage>
        <taxon>Eukaryota</taxon>
        <taxon>Fungi</taxon>
        <taxon>Dikarya</taxon>
        <taxon>Basidiomycota</taxon>
        <taxon>Agaricomycotina</taxon>
        <taxon>Tremellomycetes</taxon>
        <taxon>Cystofilobasidiales</taxon>
        <taxon>Mrakiaceae</taxon>
        <taxon>Phaffia</taxon>
    </lineage>
</organism>
<keyword evidence="4 6" id="KW-0418">Kinase</keyword>
<evidence type="ECO:0000256" key="5">
    <source>
        <dbReference type="ARBA" id="ARBA00048885"/>
    </source>
</evidence>
<accession>A0A0F7SJF9</accession>
<dbReference type="Pfam" id="PF00370">
    <property type="entry name" value="FGGY_N"/>
    <property type="match status" value="1"/>
</dbReference>